<name>A0A8F0WIQ0_9AGAM</name>
<reference evidence="3" key="3">
    <citation type="submission" date="2021-05" db="EMBL/GenBank/DDBJ databases">
        <title>Characterization of the complete mitochondrial genome of Xerocomus impolitus.</title>
        <authorList>
            <person name="Li Q."/>
            <person name="Peng C."/>
        </authorList>
    </citation>
    <scope>NUCLEOTIDE SEQUENCE</scope>
</reference>
<gene>
    <name evidence="1" type="primary">orf105</name>
</gene>
<dbReference type="RefSeq" id="YP_010134863.1">
    <property type="nucleotide sequence ID" value="NC_056808.1"/>
</dbReference>
<geneLocation type="mitochondrion" evidence="1"/>
<reference evidence="2" key="1">
    <citation type="submission" date="2021-02" db="EMBL/GenBank/DDBJ databases">
        <title>The Complete Mitochondrion Genome Sequence and Annotation of Xerocomus impolitus.</title>
        <authorList>
            <person name="Song W.W."/>
            <person name="Shi C.C."/>
            <person name="Lu Y.Y."/>
        </authorList>
    </citation>
    <scope>NUCLEOTIDE SEQUENCE</scope>
</reference>
<reference evidence="1" key="2">
    <citation type="submission" date="2021-02" db="EMBL/GenBank/DDBJ databases">
        <authorList>
            <person name="Weicai S.S."/>
            <person name="Shi C.C."/>
        </authorList>
    </citation>
    <scope>NUCLEOTIDE SEQUENCE</scope>
</reference>
<dbReference type="AlphaFoldDB" id="A0A8F0WIQ0"/>
<keyword evidence="1" id="KW-0496">Mitochondrion</keyword>
<protein>
    <submittedName>
        <fullName evidence="1">Uncharacterized protein</fullName>
    </submittedName>
</protein>
<evidence type="ECO:0000313" key="1">
    <source>
        <dbReference type="EMBL" id="QWM94551.1"/>
    </source>
</evidence>
<proteinExistence type="predicted"/>
<dbReference type="EMBL" id="MZ261925">
    <property type="protein sequence ID" value="UHB41862.1"/>
    <property type="molecule type" value="Genomic_DNA"/>
</dbReference>
<dbReference type="EMBL" id="MW660364">
    <property type="protein sequence ID" value="QWM97183.1"/>
    <property type="molecule type" value="Genomic_DNA"/>
</dbReference>
<dbReference type="EMBL" id="MW648990">
    <property type="protein sequence ID" value="QWM94551.1"/>
    <property type="molecule type" value="Genomic_DNA"/>
</dbReference>
<accession>A0A8F0WIQ0</accession>
<organism evidence="1">
    <name type="scientific">Hemileccinum impolitum</name>
    <dbReference type="NCBI Taxonomy" id="121045"/>
    <lineage>
        <taxon>Eukaryota</taxon>
        <taxon>Fungi</taxon>
        <taxon>Dikarya</taxon>
        <taxon>Basidiomycota</taxon>
        <taxon>Agaricomycotina</taxon>
        <taxon>Agaricomycetes</taxon>
        <taxon>Agaricomycetidae</taxon>
        <taxon>Boletales</taxon>
        <taxon>Boletineae</taxon>
        <taxon>Boletaceae</taxon>
        <taxon>Boletoideae</taxon>
        <taxon>Hemileccinum</taxon>
    </lineage>
</organism>
<sequence length="105" mass="12779">MNNTILFKQRRSELIYLDKFIRIAIDELFDELLLNKDVKWIKIYILFTGDNNEVFKKYIYIKDNPQKISKKSYILKIQAKLTIFNNLNNKDNKLKEFQFSIFYVT</sequence>
<evidence type="ECO:0000313" key="3">
    <source>
        <dbReference type="EMBL" id="UHB41862.1"/>
    </source>
</evidence>
<evidence type="ECO:0000313" key="2">
    <source>
        <dbReference type="EMBL" id="QWM97183.1"/>
    </source>
</evidence>
<dbReference type="GeneID" id="67125098"/>